<keyword evidence="2" id="KW-1185">Reference proteome</keyword>
<evidence type="ECO:0000313" key="2">
    <source>
        <dbReference type="Proteomes" id="UP000559027"/>
    </source>
</evidence>
<reference evidence="1 2" key="1">
    <citation type="journal article" date="2020" name="ISME J.">
        <title>Uncovering the hidden diversity of litter-decomposition mechanisms in mushroom-forming fungi.</title>
        <authorList>
            <person name="Floudas D."/>
            <person name="Bentzer J."/>
            <person name="Ahren D."/>
            <person name="Johansson T."/>
            <person name="Persson P."/>
            <person name="Tunlid A."/>
        </authorList>
    </citation>
    <scope>NUCLEOTIDE SEQUENCE [LARGE SCALE GENOMIC DNA]</scope>
    <source>
        <strain evidence="1 2">CBS 146.42</strain>
    </source>
</reference>
<sequence length="246" mass="27542">MFPSVSGSSHYDLLNPGGPPLITPRPTHHWGPAWCLAFLEPHVIPGIRAQPLSPFDLSRLHTPLAESSPLAEVIFPTRIDLQVGSMQSWVADFKTRLKTPVVHICDDDLHLGTLDLTLILPLAQSHGPGILTLADIIYFITHFISNPLALSNFFDGVITPEAKRCVTLAFKRRILGADASDDSECREWQDFMAGILKRPSASGLNSKVPRNCDLFLERRSAWRFSIWEKFSILYVSRENTYSPQLL</sequence>
<name>A0A8H5LH01_9AGAR</name>
<dbReference type="OrthoDB" id="10481319at2759"/>
<dbReference type="EMBL" id="JAACJO010000006">
    <property type="protein sequence ID" value="KAF5357110.1"/>
    <property type="molecule type" value="Genomic_DNA"/>
</dbReference>
<accession>A0A8H5LH01</accession>
<organism evidence="1 2">
    <name type="scientific">Leucocoprinus leucothites</name>
    <dbReference type="NCBI Taxonomy" id="201217"/>
    <lineage>
        <taxon>Eukaryota</taxon>
        <taxon>Fungi</taxon>
        <taxon>Dikarya</taxon>
        <taxon>Basidiomycota</taxon>
        <taxon>Agaricomycotina</taxon>
        <taxon>Agaricomycetes</taxon>
        <taxon>Agaricomycetidae</taxon>
        <taxon>Agaricales</taxon>
        <taxon>Agaricineae</taxon>
        <taxon>Agaricaceae</taxon>
        <taxon>Leucocoprinus</taxon>
    </lineage>
</organism>
<dbReference type="AlphaFoldDB" id="A0A8H5LH01"/>
<comment type="caution">
    <text evidence="1">The sequence shown here is derived from an EMBL/GenBank/DDBJ whole genome shotgun (WGS) entry which is preliminary data.</text>
</comment>
<dbReference type="Proteomes" id="UP000559027">
    <property type="component" value="Unassembled WGS sequence"/>
</dbReference>
<gene>
    <name evidence="1" type="ORF">D9756_006839</name>
</gene>
<protein>
    <submittedName>
        <fullName evidence="1">Uncharacterized protein</fullName>
    </submittedName>
</protein>
<evidence type="ECO:0000313" key="1">
    <source>
        <dbReference type="EMBL" id="KAF5357110.1"/>
    </source>
</evidence>
<proteinExistence type="predicted"/>